<dbReference type="Proteomes" id="UP000806077">
    <property type="component" value="Unassembled WGS sequence"/>
</dbReference>
<keyword evidence="2" id="KW-1185">Reference proteome</keyword>
<organism evidence="1 2">
    <name type="scientific">Tenacibaculum finnmarkense genomovar finnmarkense</name>
    <dbReference type="NCBI Taxonomy" id="1458503"/>
    <lineage>
        <taxon>Bacteria</taxon>
        <taxon>Pseudomonadati</taxon>
        <taxon>Bacteroidota</taxon>
        <taxon>Flavobacteriia</taxon>
        <taxon>Flavobacteriales</taxon>
        <taxon>Flavobacteriaceae</taxon>
        <taxon>Tenacibaculum</taxon>
        <taxon>Tenacibaculum finnmarkense</taxon>
    </lineage>
</organism>
<evidence type="ECO:0000313" key="2">
    <source>
        <dbReference type="Proteomes" id="UP000806077"/>
    </source>
</evidence>
<dbReference type="AlphaFoldDB" id="A0AAP1RH46"/>
<evidence type="ECO:0000313" key="1">
    <source>
        <dbReference type="EMBL" id="MBE7696215.1"/>
    </source>
</evidence>
<dbReference type="EMBL" id="WXXV01000029">
    <property type="protein sequence ID" value="MBE7696215.1"/>
    <property type="molecule type" value="Genomic_DNA"/>
</dbReference>
<proteinExistence type="predicted"/>
<sequence length="306" mass="36107">MMNKTLPYGLPLEVGFNNVSDYELDTFSGERIRTYGVVTLFKTPKYTQKIQYEVTVTYLKKDIEKKHWIVQLEKTKVYINQANTERVIDKINEEFMLQVLYPIELAISSTGKLIGILNFEEITQRFNKFMTLKRKEYTGIYANRFFTLLEEKLESAYSLQTSMEKDWFWATFFNSVYFPKGYIGDKKVSKLFPSFNSYENCIFYNGEMKVSENYVRNNTISVTHKGASEKEGSCINIDYEINATSFLINEVCSNAQLINENKEVLKTIDVTIRHLREKDIKTEKAQKKEENKNRTIKQRFYKWLNT</sequence>
<dbReference type="RefSeq" id="WP_145993726.1">
    <property type="nucleotide sequence ID" value="NZ_JAJHTL010000034.1"/>
</dbReference>
<accession>A0AAP1RH46</accession>
<reference evidence="1 2" key="1">
    <citation type="journal article" date="2020" name="Int. J. Syst. Evol. Microbiol.">
        <title>Tenacibaculum piscium sp. nov., isolated from skin ulcers of sea-farmed fish, and description of Tenacibaculum finnmarkense sp. nov. with subdivision into genomovars finnmarkense and ulcerans.</title>
        <authorList>
            <person name="Olsen A.B."/>
            <person name="Spilsberg B."/>
            <person name="Nilsen H.K."/>
            <person name="Lagesen K."/>
            <person name="Gulla S."/>
            <person name="Avendano-Herrera R."/>
            <person name="Irgang R."/>
            <person name="Duchaud E."/>
            <person name="Colquhoun D.J."/>
        </authorList>
    </citation>
    <scope>NUCLEOTIDE SEQUENCE [LARGE SCALE GENOMIC DNA]</scope>
    <source>
        <strain evidence="1 2">TNO037</strain>
    </source>
</reference>
<gene>
    <name evidence="1" type="ORF">F7645_12385</name>
</gene>
<comment type="caution">
    <text evidence="1">The sequence shown here is derived from an EMBL/GenBank/DDBJ whole genome shotgun (WGS) entry which is preliminary data.</text>
</comment>
<protein>
    <submittedName>
        <fullName evidence="1">Uncharacterized protein</fullName>
    </submittedName>
</protein>
<name>A0AAP1RH46_9FLAO</name>